<dbReference type="Proteomes" id="UP000030640">
    <property type="component" value="Unassembled WGS sequence"/>
</dbReference>
<evidence type="ECO:0000313" key="2">
    <source>
        <dbReference type="EMBL" id="EUD68173.1"/>
    </source>
</evidence>
<dbReference type="RefSeq" id="XP_008815021.1">
    <property type="nucleotide sequence ID" value="XM_008816799.1"/>
</dbReference>
<evidence type="ECO:0000313" key="3">
    <source>
        <dbReference type="Proteomes" id="UP000030640"/>
    </source>
</evidence>
<dbReference type="PANTHER" id="PTHR20921:SF0">
    <property type="entry name" value="TRANSMEMBRANE PROTEIN 222"/>
    <property type="match status" value="1"/>
</dbReference>
<keyword evidence="1" id="KW-0812">Transmembrane</keyword>
<protein>
    <submittedName>
        <fullName evidence="2">Uncharacterized protein</fullName>
    </submittedName>
</protein>
<dbReference type="Pfam" id="PF05608">
    <property type="entry name" value="RTE1"/>
    <property type="match status" value="1"/>
</dbReference>
<keyword evidence="1" id="KW-0472">Membrane</keyword>
<gene>
    <name evidence="2" type="ORF">C922_01191</name>
</gene>
<reference evidence="2 3" key="1">
    <citation type="submission" date="2013-02" db="EMBL/GenBank/DDBJ databases">
        <title>The Genome Sequence of Plasmodium inui San Antonio 1.</title>
        <authorList>
            <consortium name="The Broad Institute Genome Sequencing Platform"/>
            <consortium name="The Broad Institute Genome Sequencing Center for Infectious Disease"/>
            <person name="Neafsey D."/>
            <person name="Cheeseman I."/>
            <person name="Volkman S."/>
            <person name="Adams J."/>
            <person name="Walker B."/>
            <person name="Young S.K."/>
            <person name="Zeng Q."/>
            <person name="Gargeya S."/>
            <person name="Fitzgerald M."/>
            <person name="Haas B."/>
            <person name="Abouelleil A."/>
            <person name="Alvarado L."/>
            <person name="Arachchi H.M."/>
            <person name="Berlin A.M."/>
            <person name="Chapman S.B."/>
            <person name="Dewar J."/>
            <person name="Goldberg J."/>
            <person name="Griggs A."/>
            <person name="Gujja S."/>
            <person name="Hansen M."/>
            <person name="Howarth C."/>
            <person name="Imamovic A."/>
            <person name="Larimer J."/>
            <person name="McCowan C."/>
            <person name="Murphy C."/>
            <person name="Neiman D."/>
            <person name="Pearson M."/>
            <person name="Priest M."/>
            <person name="Roberts A."/>
            <person name="Saif S."/>
            <person name="Shea T."/>
            <person name="Sisk P."/>
            <person name="Sykes S."/>
            <person name="Wortman J."/>
            <person name="Nusbaum C."/>
            <person name="Birren B."/>
        </authorList>
    </citation>
    <scope>NUCLEOTIDE SEQUENCE [LARGE SCALE GENOMIC DNA]</scope>
    <source>
        <strain evidence="2 3">San Antonio 1</strain>
    </source>
</reference>
<accession>W7AA66</accession>
<dbReference type="VEuPathDB" id="PlasmoDB:C922_01191"/>
<dbReference type="PANTHER" id="PTHR20921">
    <property type="entry name" value="TRANSMEMBRANE PROTEIN 222"/>
    <property type="match status" value="1"/>
</dbReference>
<proteinExistence type="predicted"/>
<dbReference type="OrthoDB" id="267284at2759"/>
<keyword evidence="3" id="KW-1185">Reference proteome</keyword>
<evidence type="ECO:0000256" key="1">
    <source>
        <dbReference type="SAM" id="Phobius"/>
    </source>
</evidence>
<sequence length="179" mass="20380">MPNDFMKNAEVNRKDNKFPYCVVFSYLPCASTFIPVVGHVGIGTSSGLIHDFSGSYSISIDNMAFSDPMKYWQLDKNKLPLAITDKFYDDAIFQADDVFSKRKVKATLFLRGGTSNNCHHHVAMVLNSIKYKGRSDWTPFKVALNLVIHGHFVSWKYFFVLYGPFLFILLLLVFLAVAF</sequence>
<dbReference type="InterPro" id="IPR008496">
    <property type="entry name" value="TMEM222/RTE1"/>
</dbReference>
<name>W7AA66_9APIC</name>
<keyword evidence="1" id="KW-1133">Transmembrane helix</keyword>
<dbReference type="GeneID" id="20036465"/>
<organism evidence="2 3">
    <name type="scientific">Plasmodium inui San Antonio 1</name>
    <dbReference type="NCBI Taxonomy" id="1237626"/>
    <lineage>
        <taxon>Eukaryota</taxon>
        <taxon>Sar</taxon>
        <taxon>Alveolata</taxon>
        <taxon>Apicomplexa</taxon>
        <taxon>Aconoidasida</taxon>
        <taxon>Haemosporida</taxon>
        <taxon>Plasmodiidae</taxon>
        <taxon>Plasmodium</taxon>
        <taxon>Plasmodium (Plasmodium)</taxon>
    </lineage>
</organism>
<dbReference type="AlphaFoldDB" id="W7AA66"/>
<dbReference type="EMBL" id="KI965463">
    <property type="protein sequence ID" value="EUD68173.1"/>
    <property type="molecule type" value="Genomic_DNA"/>
</dbReference>
<feature type="transmembrane region" description="Helical" evidence="1">
    <location>
        <begin position="157"/>
        <end position="178"/>
    </location>
</feature>